<dbReference type="Gene3D" id="3.90.1720.10">
    <property type="entry name" value="endopeptidase domain like (from Nostoc punctiforme)"/>
    <property type="match status" value="1"/>
</dbReference>
<evidence type="ECO:0000256" key="3">
    <source>
        <dbReference type="ARBA" id="ARBA00022801"/>
    </source>
</evidence>
<protein>
    <submittedName>
        <fullName evidence="7">Peptidoglycan DD-metalloendopeptidase family protein</fullName>
    </submittedName>
</protein>
<reference evidence="7 8" key="1">
    <citation type="submission" date="2021-06" db="EMBL/GenBank/DDBJ databases">
        <title>Actinomycetes sequencing.</title>
        <authorList>
            <person name="Shan Q."/>
        </authorList>
    </citation>
    <scope>NUCLEOTIDE SEQUENCE [LARGE SCALE GENOMIC DNA]</scope>
    <source>
        <strain evidence="7 8">NEAU-G5</strain>
    </source>
</reference>
<gene>
    <name evidence="7" type="ORF">KO481_16500</name>
</gene>
<evidence type="ECO:0000259" key="6">
    <source>
        <dbReference type="PROSITE" id="PS51935"/>
    </source>
</evidence>
<feature type="region of interest" description="Disordered" evidence="5">
    <location>
        <begin position="506"/>
        <end position="527"/>
    </location>
</feature>
<dbReference type="InterPro" id="IPR011055">
    <property type="entry name" value="Dup_hybrid_motif"/>
</dbReference>
<name>A0ABS6AYK4_9NOCA</name>
<dbReference type="PANTHER" id="PTHR21666">
    <property type="entry name" value="PEPTIDASE-RELATED"/>
    <property type="match status" value="1"/>
</dbReference>
<keyword evidence="2" id="KW-0645">Protease</keyword>
<evidence type="ECO:0000256" key="1">
    <source>
        <dbReference type="ARBA" id="ARBA00007074"/>
    </source>
</evidence>
<feature type="domain" description="NlpC/P60" evidence="6">
    <location>
        <begin position="362"/>
        <end position="504"/>
    </location>
</feature>
<dbReference type="Pfam" id="PF00877">
    <property type="entry name" value="NLPC_P60"/>
    <property type="match status" value="1"/>
</dbReference>
<dbReference type="Gene3D" id="2.70.70.10">
    <property type="entry name" value="Glucose Permease (Domain IIA)"/>
    <property type="match status" value="1"/>
</dbReference>
<dbReference type="PANTHER" id="PTHR21666:SF270">
    <property type="entry name" value="MUREIN HYDROLASE ACTIVATOR ENVC"/>
    <property type="match status" value="1"/>
</dbReference>
<dbReference type="Proteomes" id="UP000733379">
    <property type="component" value="Unassembled WGS sequence"/>
</dbReference>
<evidence type="ECO:0000256" key="4">
    <source>
        <dbReference type="ARBA" id="ARBA00022807"/>
    </source>
</evidence>
<feature type="region of interest" description="Disordered" evidence="5">
    <location>
        <begin position="182"/>
        <end position="205"/>
    </location>
</feature>
<dbReference type="CDD" id="cd12797">
    <property type="entry name" value="M23_peptidase"/>
    <property type="match status" value="1"/>
</dbReference>
<dbReference type="Pfam" id="PF01551">
    <property type="entry name" value="Peptidase_M23"/>
    <property type="match status" value="1"/>
</dbReference>
<dbReference type="InterPro" id="IPR038765">
    <property type="entry name" value="Papain-like_cys_pep_sf"/>
</dbReference>
<proteinExistence type="inferred from homology"/>
<dbReference type="InterPro" id="IPR050570">
    <property type="entry name" value="Cell_wall_metabolism_enzyme"/>
</dbReference>
<sequence length="527" mass="54761">MSAVVLTALYRYRYLILGVVLVLLLLIAQCSAPDSGTACGASVSATASGLAYPVDPSTSISSGYRTPDRPDHEGVDFAVPQGSPIHALADGTVTAAQDSGVQGFGGWVVISHAIDGKPMSSVYGHINPGGLHVHVGQQVRAGDFIADSGNAGESSGPHLHFELWNGDRLRGGTVTDPTPLLNRIKSGTANGGTQDAATSSGSDQSRIDRHAWEIIQAGRADGVPDEAIVLALSVGLVESEMHNYASTAVPESTQYPNDGIAPGDADSVGILQQRSSQGWGTVKDLMNVQYQASNFYRRLMAGDWQHKSFTDAAADVERPREDLRWKYGARQAEAQALFARLTGHPPTGGQCGTTPGAPSPSGGGGQAIVAAARSQFGRPYVWGGGNETGPTGSPAGFDCSGLALYAVHAGTGIALPHNTNSQIQQGQIVSFTPATEEKKEPDLGEAEPGDIVFFGTGTDTEHEGIYTGTLQGVPMMVHAPDRGQSVVEAPVADGGNLVGVRRYATQKSNSAVAQTNPEQTATPSGKQ</sequence>
<dbReference type="SUPFAM" id="SSF51261">
    <property type="entry name" value="Duplicated hybrid motif"/>
    <property type="match status" value="1"/>
</dbReference>
<keyword evidence="8" id="KW-1185">Reference proteome</keyword>
<evidence type="ECO:0000313" key="7">
    <source>
        <dbReference type="EMBL" id="MBU3063122.1"/>
    </source>
</evidence>
<organism evidence="7 8">
    <name type="scientific">Nocardia albiluteola</name>
    <dbReference type="NCBI Taxonomy" id="2842303"/>
    <lineage>
        <taxon>Bacteria</taxon>
        <taxon>Bacillati</taxon>
        <taxon>Actinomycetota</taxon>
        <taxon>Actinomycetes</taxon>
        <taxon>Mycobacteriales</taxon>
        <taxon>Nocardiaceae</taxon>
        <taxon>Nocardia</taxon>
    </lineage>
</organism>
<dbReference type="PROSITE" id="PS51935">
    <property type="entry name" value="NLPC_P60"/>
    <property type="match status" value="1"/>
</dbReference>
<dbReference type="SUPFAM" id="SSF54001">
    <property type="entry name" value="Cysteine proteinases"/>
    <property type="match status" value="1"/>
</dbReference>
<dbReference type="InterPro" id="IPR000064">
    <property type="entry name" value="NLP_P60_dom"/>
</dbReference>
<evidence type="ECO:0000256" key="2">
    <source>
        <dbReference type="ARBA" id="ARBA00022670"/>
    </source>
</evidence>
<dbReference type="InterPro" id="IPR016047">
    <property type="entry name" value="M23ase_b-sheet_dom"/>
</dbReference>
<dbReference type="EMBL" id="JAHKNI010000005">
    <property type="protein sequence ID" value="MBU3063122.1"/>
    <property type="molecule type" value="Genomic_DNA"/>
</dbReference>
<keyword evidence="3" id="KW-0378">Hydrolase</keyword>
<comment type="caution">
    <text evidence="7">The sequence shown here is derived from an EMBL/GenBank/DDBJ whole genome shotgun (WGS) entry which is preliminary data.</text>
</comment>
<evidence type="ECO:0000256" key="5">
    <source>
        <dbReference type="SAM" id="MobiDB-lite"/>
    </source>
</evidence>
<evidence type="ECO:0000313" key="8">
    <source>
        <dbReference type="Proteomes" id="UP000733379"/>
    </source>
</evidence>
<keyword evidence="4" id="KW-0788">Thiol protease</keyword>
<accession>A0ABS6AYK4</accession>
<comment type="similarity">
    <text evidence="1">Belongs to the peptidase C40 family.</text>
</comment>
<dbReference type="RefSeq" id="WP_215918042.1">
    <property type="nucleotide sequence ID" value="NZ_JAHKNI010000005.1"/>
</dbReference>
<feature type="compositionally biased region" description="Polar residues" evidence="5">
    <location>
        <begin position="185"/>
        <end position="204"/>
    </location>
</feature>